<dbReference type="InterPro" id="IPR011624">
    <property type="entry name" value="Metal-dep_PHydrolase_7TM_extra"/>
</dbReference>
<feature type="transmembrane region" description="Helical" evidence="1">
    <location>
        <begin position="356"/>
        <end position="383"/>
    </location>
</feature>
<dbReference type="InterPro" id="IPR003607">
    <property type="entry name" value="HD/PDEase_dom"/>
</dbReference>
<feature type="transmembrane region" description="Helical" evidence="1">
    <location>
        <begin position="20"/>
        <end position="38"/>
    </location>
</feature>
<dbReference type="SMART" id="SM00471">
    <property type="entry name" value="HDc"/>
    <property type="match status" value="1"/>
</dbReference>
<keyword evidence="1" id="KW-0472">Membrane</keyword>
<dbReference type="PANTHER" id="PTHR36442:SF1">
    <property type="entry name" value="CYCLIC-DI-AMP PHOSPHODIESTERASE PGPH"/>
    <property type="match status" value="1"/>
</dbReference>
<dbReference type="InterPro" id="IPR011621">
    <property type="entry name" value="Metal-dep_PHydrolase_7TM_intra"/>
</dbReference>
<organism evidence="3 4">
    <name type="scientific">Clostridium algifaecis</name>
    <dbReference type="NCBI Taxonomy" id="1472040"/>
    <lineage>
        <taxon>Bacteria</taxon>
        <taxon>Bacillati</taxon>
        <taxon>Bacillota</taxon>
        <taxon>Clostridia</taxon>
        <taxon>Eubacteriales</taxon>
        <taxon>Clostridiaceae</taxon>
        <taxon>Clostridium</taxon>
    </lineage>
</organism>
<dbReference type="Pfam" id="PF01966">
    <property type="entry name" value="HD"/>
    <property type="match status" value="1"/>
</dbReference>
<name>A0ABS4KUB2_9CLOT</name>
<feature type="transmembrane region" description="Helical" evidence="1">
    <location>
        <begin position="395"/>
        <end position="414"/>
    </location>
</feature>
<feature type="transmembrane region" description="Helical" evidence="1">
    <location>
        <begin position="426"/>
        <end position="446"/>
    </location>
</feature>
<evidence type="ECO:0000259" key="2">
    <source>
        <dbReference type="SMART" id="SM00471"/>
    </source>
</evidence>
<feature type="transmembrane region" description="Helical" evidence="1">
    <location>
        <begin position="327"/>
        <end position="344"/>
    </location>
</feature>
<proteinExistence type="predicted"/>
<sequence>MKKLELKCFFVREKQSRMIIFILSFIFVYFVLVTGLTTKRYNLKEGEIAKFDIKAPREVRDELSTKDKINQVLNSVPLQYNKNPEIKNTTVNRLNDFFSKLEQIINDNNSDDGQKQEKLKSSAQIKLSDDDYLELVRMNKNDAKTLQSFLVSTMSDLYDNNNISDDSGKDNEEDIKKAQENIMIKVQSSNLSKSTRELATNIAYTQIYPNFFYDKDKTQELKNETIKKVQPVVVKKDQIIVKEGEPVTRNQIEVIKDLGLLNDGSYFKWYIYISLAALVILILALQWVYLAIYNKDVYDDLNTFTMINILNCLAVAIARTLSIVSPYFMPLAFIPMLFSILVDSKTSLVISLFNCVLISTAVGFNIEITIIAIVNVVIGSIILRKLQQRNDILYASFYVSVINIMLTFSMGFLISNNVMDVARKAMAVGISSIISGILVIGFLPLFESTFNIVTTIKLLELCNPNNPLLNRLLIEAPGTYHHSILVGNLAEVATEEVGGNALFARVAAYYHDIGKIKRPYFFKENQIGSDNPHSKITPALSALIIISHVRDGVEMAEEYKLPKIVKDIIQQHHGTSLVKYFYVTMKNSSDNPEEIREEDFRYPGPIPVSKESGIIMLADGIEAAVRSINDHNKENIEQMVNSIIRDRLEEGQLDNCDLTLKDINIIKKAFLKVLLGIYHKRIEYPEDKWDKKQKKFIEHKIVNKTQNS</sequence>
<dbReference type="InterPro" id="IPR006674">
    <property type="entry name" value="HD_domain"/>
</dbReference>
<evidence type="ECO:0000256" key="1">
    <source>
        <dbReference type="SAM" id="Phobius"/>
    </source>
</evidence>
<protein>
    <submittedName>
        <fullName evidence="3">Nucleotidyltransferase with HDIG domain</fullName>
    </submittedName>
</protein>
<dbReference type="Gene3D" id="1.10.3210.10">
    <property type="entry name" value="Hypothetical protein af1432"/>
    <property type="match status" value="1"/>
</dbReference>
<feature type="domain" description="HD/PDEase" evidence="2">
    <location>
        <begin position="475"/>
        <end position="633"/>
    </location>
</feature>
<dbReference type="CDD" id="cd00077">
    <property type="entry name" value="HDc"/>
    <property type="match status" value="1"/>
</dbReference>
<dbReference type="SUPFAM" id="SSF109604">
    <property type="entry name" value="HD-domain/PDEase-like"/>
    <property type="match status" value="1"/>
</dbReference>
<accession>A0ABS4KUB2</accession>
<keyword evidence="4" id="KW-1185">Reference proteome</keyword>
<evidence type="ECO:0000313" key="4">
    <source>
        <dbReference type="Proteomes" id="UP001519307"/>
    </source>
</evidence>
<dbReference type="InterPro" id="IPR006675">
    <property type="entry name" value="HDIG_dom"/>
</dbReference>
<dbReference type="Pfam" id="PF07698">
    <property type="entry name" value="7TM-7TMR_HD"/>
    <property type="match status" value="1"/>
</dbReference>
<dbReference type="Proteomes" id="UP001519307">
    <property type="component" value="Unassembled WGS sequence"/>
</dbReference>
<reference evidence="3 4" key="1">
    <citation type="submission" date="2021-03" db="EMBL/GenBank/DDBJ databases">
        <title>Genomic Encyclopedia of Type Strains, Phase IV (KMG-IV): sequencing the most valuable type-strain genomes for metagenomic binning, comparative biology and taxonomic classification.</title>
        <authorList>
            <person name="Goeker M."/>
        </authorList>
    </citation>
    <scope>NUCLEOTIDE SEQUENCE [LARGE SCALE GENOMIC DNA]</scope>
    <source>
        <strain evidence="3 4">DSM 28783</strain>
    </source>
</reference>
<dbReference type="NCBIfam" id="TIGR00277">
    <property type="entry name" value="HDIG"/>
    <property type="match status" value="1"/>
</dbReference>
<dbReference type="Pfam" id="PF07697">
    <property type="entry name" value="7TMR-HDED"/>
    <property type="match status" value="1"/>
</dbReference>
<evidence type="ECO:0000313" key="3">
    <source>
        <dbReference type="EMBL" id="MBP2033041.1"/>
    </source>
</evidence>
<keyword evidence="1" id="KW-1133">Transmembrane helix</keyword>
<gene>
    <name evidence="3" type="ORF">J2Z42_001720</name>
</gene>
<dbReference type="PANTHER" id="PTHR36442">
    <property type="entry name" value="CYCLIC-DI-AMP PHOSPHODIESTERASE PGPH"/>
    <property type="match status" value="1"/>
</dbReference>
<dbReference type="InterPro" id="IPR052722">
    <property type="entry name" value="PgpH_phosphodiesterase"/>
</dbReference>
<comment type="caution">
    <text evidence="3">The sequence shown here is derived from an EMBL/GenBank/DDBJ whole genome shotgun (WGS) entry which is preliminary data.</text>
</comment>
<feature type="transmembrane region" description="Helical" evidence="1">
    <location>
        <begin position="269"/>
        <end position="292"/>
    </location>
</feature>
<keyword evidence="1" id="KW-0812">Transmembrane</keyword>
<dbReference type="EMBL" id="JAGGLM010000009">
    <property type="protein sequence ID" value="MBP2033041.1"/>
    <property type="molecule type" value="Genomic_DNA"/>
</dbReference>
<dbReference type="RefSeq" id="WP_209702194.1">
    <property type="nucleotide sequence ID" value="NZ_JAGGLM010000009.1"/>
</dbReference>